<dbReference type="PROSITE" id="PS51186">
    <property type="entry name" value="GNAT"/>
    <property type="match status" value="1"/>
</dbReference>
<sequence>MLLSQPPVEDIHMPGAWYDVVPSRTSDPITLDDGEVLDVRLLSPEDEKALYLFHENLSDRTKFERFHGVILHLSPAQLHYFTHIDQHTRVALIALKPSEPSSTVKTPTIVSVCRYDVIPSDPTVAELAIVVTDAYQGRGLATQMVERLFEYAKQDGIKEIRAAMLHENVRVHSLLKDVAARMGVEVVETRHANADYEEDEVSVILSA</sequence>
<organism evidence="2 3">
    <name type="scientific">Spizellomyces punctatus (strain DAOM BR117)</name>
    <dbReference type="NCBI Taxonomy" id="645134"/>
    <lineage>
        <taxon>Eukaryota</taxon>
        <taxon>Fungi</taxon>
        <taxon>Fungi incertae sedis</taxon>
        <taxon>Chytridiomycota</taxon>
        <taxon>Chytridiomycota incertae sedis</taxon>
        <taxon>Chytridiomycetes</taxon>
        <taxon>Spizellomycetales</taxon>
        <taxon>Spizellomycetaceae</taxon>
        <taxon>Spizellomyces</taxon>
    </lineage>
</organism>
<dbReference type="InterPro" id="IPR016181">
    <property type="entry name" value="Acyl_CoA_acyltransferase"/>
</dbReference>
<dbReference type="RefSeq" id="XP_016611701.1">
    <property type="nucleotide sequence ID" value="XM_016749453.1"/>
</dbReference>
<name>A0A0L0HRG2_SPIPD</name>
<dbReference type="OMA" id="ECECAVT"/>
<dbReference type="VEuPathDB" id="FungiDB:SPPG_01132"/>
<accession>A0A0L0HRG2</accession>
<dbReference type="InParanoid" id="A0A0L0HRG2"/>
<keyword evidence="3" id="KW-1185">Reference proteome</keyword>
<dbReference type="AlphaFoldDB" id="A0A0L0HRG2"/>
<proteinExistence type="predicted"/>
<reference evidence="2 3" key="1">
    <citation type="submission" date="2009-08" db="EMBL/GenBank/DDBJ databases">
        <title>The Genome Sequence of Spizellomyces punctatus strain DAOM BR117.</title>
        <authorList>
            <consortium name="The Broad Institute Genome Sequencing Platform"/>
            <person name="Russ C."/>
            <person name="Cuomo C."/>
            <person name="Shea T."/>
            <person name="Young S.K."/>
            <person name="Zeng Q."/>
            <person name="Koehrsen M."/>
            <person name="Haas B."/>
            <person name="Borodovsky M."/>
            <person name="Guigo R."/>
            <person name="Alvarado L."/>
            <person name="Berlin A."/>
            <person name="Bochicchio J."/>
            <person name="Borenstein D."/>
            <person name="Chapman S."/>
            <person name="Chen Z."/>
            <person name="Engels R."/>
            <person name="Freedman E."/>
            <person name="Gellesch M."/>
            <person name="Goldberg J."/>
            <person name="Griggs A."/>
            <person name="Gujja S."/>
            <person name="Heiman D."/>
            <person name="Hepburn T."/>
            <person name="Howarth C."/>
            <person name="Jen D."/>
            <person name="Larson L."/>
            <person name="Lewis B."/>
            <person name="Mehta T."/>
            <person name="Park D."/>
            <person name="Pearson M."/>
            <person name="Roberts A."/>
            <person name="Saif S."/>
            <person name="Shenoy N."/>
            <person name="Sisk P."/>
            <person name="Stolte C."/>
            <person name="Sykes S."/>
            <person name="Thomson T."/>
            <person name="Walk T."/>
            <person name="White J."/>
            <person name="Yandava C."/>
            <person name="Burger G."/>
            <person name="Gray M.W."/>
            <person name="Holland P.W.H."/>
            <person name="King N."/>
            <person name="Lang F.B.F."/>
            <person name="Roger A.J."/>
            <person name="Ruiz-Trillo I."/>
            <person name="Lander E."/>
            <person name="Nusbaum C."/>
        </authorList>
    </citation>
    <scope>NUCLEOTIDE SEQUENCE [LARGE SCALE GENOMIC DNA]</scope>
    <source>
        <strain evidence="2 3">DAOM BR117</strain>
    </source>
</reference>
<evidence type="ECO:0000313" key="2">
    <source>
        <dbReference type="EMBL" id="KND03662.1"/>
    </source>
</evidence>
<dbReference type="Proteomes" id="UP000053201">
    <property type="component" value="Unassembled WGS sequence"/>
</dbReference>
<evidence type="ECO:0000313" key="3">
    <source>
        <dbReference type="Proteomes" id="UP000053201"/>
    </source>
</evidence>
<dbReference type="EMBL" id="KQ257451">
    <property type="protein sequence ID" value="KND03662.1"/>
    <property type="molecule type" value="Genomic_DNA"/>
</dbReference>
<dbReference type="GO" id="GO:0016747">
    <property type="term" value="F:acyltransferase activity, transferring groups other than amino-acyl groups"/>
    <property type="evidence" value="ECO:0007669"/>
    <property type="project" value="InterPro"/>
</dbReference>
<evidence type="ECO:0000259" key="1">
    <source>
        <dbReference type="PROSITE" id="PS51186"/>
    </source>
</evidence>
<protein>
    <recommendedName>
        <fullName evidence="1">N-acetyltransferase domain-containing protein</fullName>
    </recommendedName>
</protein>
<dbReference type="OrthoDB" id="10283803at2759"/>
<dbReference type="CDD" id="cd04301">
    <property type="entry name" value="NAT_SF"/>
    <property type="match status" value="1"/>
</dbReference>
<dbReference type="GeneID" id="27684818"/>
<gene>
    <name evidence="2" type="ORF">SPPG_01132</name>
</gene>
<feature type="domain" description="N-acetyltransferase" evidence="1">
    <location>
        <begin position="37"/>
        <end position="207"/>
    </location>
</feature>
<dbReference type="InterPro" id="IPR000182">
    <property type="entry name" value="GNAT_dom"/>
</dbReference>
<dbReference type="SUPFAM" id="SSF55729">
    <property type="entry name" value="Acyl-CoA N-acyltransferases (Nat)"/>
    <property type="match status" value="1"/>
</dbReference>
<dbReference type="Pfam" id="PF00583">
    <property type="entry name" value="Acetyltransf_1"/>
    <property type="match status" value="1"/>
</dbReference>
<dbReference type="Gene3D" id="3.40.630.30">
    <property type="match status" value="1"/>
</dbReference>